<dbReference type="InterPro" id="IPR023378">
    <property type="entry name" value="YheA/YmcA-like_dom_sf"/>
</dbReference>
<dbReference type="InterPro" id="IPR010368">
    <property type="entry name" value="Com_YlbF"/>
</dbReference>
<reference evidence="2 3" key="1">
    <citation type="journal article" date="2014" name="PLoS Genet.">
        <title>Phylogenetically driven sequencing of extremely halophilic archaea reveals strategies for static and dynamic osmo-response.</title>
        <authorList>
            <person name="Becker E.A."/>
            <person name="Seitzer P.M."/>
            <person name="Tritt A."/>
            <person name="Larsen D."/>
            <person name="Krusor M."/>
            <person name="Yao A.I."/>
            <person name="Wu D."/>
            <person name="Madern D."/>
            <person name="Eisen J.A."/>
            <person name="Darling A.E."/>
            <person name="Facciotti M.T."/>
        </authorList>
    </citation>
    <scope>NUCLEOTIDE SEQUENCE [LARGE SCALE GENOMIC DNA]</scope>
    <source>
        <strain evidence="2 3">DSM 14210</strain>
    </source>
</reference>
<sequence>MSDARNSDDATERAADSAGEEAAGASAEENVEAALREFLDALGESETYRRFVAADEALQADDDAMALLREYRRKQRQLQRGGFDESVMAELKRLQTEMSNDETIQRQQAAQAELVDLLQRTNDVISEAIGEEFARSTGGGCC</sequence>
<feature type="region of interest" description="Disordered" evidence="1">
    <location>
        <begin position="1"/>
        <end position="29"/>
    </location>
</feature>
<gene>
    <name evidence="2" type="ORF">C472_01977</name>
</gene>
<keyword evidence="3" id="KW-1185">Reference proteome</keyword>
<dbReference type="Gene3D" id="1.20.1500.10">
    <property type="entry name" value="YheA/YmcA-like"/>
    <property type="match status" value="1"/>
</dbReference>
<dbReference type="SUPFAM" id="SSF158622">
    <property type="entry name" value="YheA/YmcA-like"/>
    <property type="match status" value="1"/>
</dbReference>
<evidence type="ECO:0008006" key="4">
    <source>
        <dbReference type="Google" id="ProtNLM"/>
    </source>
</evidence>
<accession>M0DXW8</accession>
<dbReference type="Proteomes" id="UP000011523">
    <property type="component" value="Unassembled WGS sequence"/>
</dbReference>
<dbReference type="RefSeq" id="WP_006628101.1">
    <property type="nucleotide sequence ID" value="NZ_AOJD01000020.1"/>
</dbReference>
<evidence type="ECO:0000313" key="2">
    <source>
        <dbReference type="EMBL" id="ELZ40395.1"/>
    </source>
</evidence>
<name>M0DXW8_9EURY</name>
<evidence type="ECO:0000313" key="3">
    <source>
        <dbReference type="Proteomes" id="UP000011523"/>
    </source>
</evidence>
<dbReference type="OrthoDB" id="203899at2157"/>
<organism evidence="2 3">
    <name type="scientific">Halorubrum tebenquichense DSM 14210</name>
    <dbReference type="NCBI Taxonomy" id="1227485"/>
    <lineage>
        <taxon>Archaea</taxon>
        <taxon>Methanobacteriati</taxon>
        <taxon>Methanobacteriota</taxon>
        <taxon>Stenosarchaea group</taxon>
        <taxon>Halobacteria</taxon>
        <taxon>Halobacteriales</taxon>
        <taxon>Haloferacaceae</taxon>
        <taxon>Halorubrum</taxon>
    </lineage>
</organism>
<comment type="caution">
    <text evidence="2">The sequence shown here is derived from an EMBL/GenBank/DDBJ whole genome shotgun (WGS) entry which is preliminary data.</text>
</comment>
<dbReference type="EMBL" id="AOJD01000020">
    <property type="protein sequence ID" value="ELZ40395.1"/>
    <property type="molecule type" value="Genomic_DNA"/>
</dbReference>
<dbReference type="PATRIC" id="fig|1227485.3.peg.371"/>
<evidence type="ECO:0000256" key="1">
    <source>
        <dbReference type="SAM" id="MobiDB-lite"/>
    </source>
</evidence>
<protein>
    <recommendedName>
        <fullName evidence="4">YlbF family regulator</fullName>
    </recommendedName>
</protein>
<feature type="compositionally biased region" description="Basic and acidic residues" evidence="1">
    <location>
        <begin position="1"/>
        <end position="15"/>
    </location>
</feature>
<feature type="compositionally biased region" description="Low complexity" evidence="1">
    <location>
        <begin position="16"/>
        <end position="28"/>
    </location>
</feature>
<dbReference type="NCBIfam" id="NF041416">
    <property type="entry name" value="halo_CC_star_2"/>
    <property type="match status" value="1"/>
</dbReference>
<proteinExistence type="predicted"/>
<dbReference type="Pfam" id="PF06133">
    <property type="entry name" value="Com_YlbF"/>
    <property type="match status" value="1"/>
</dbReference>
<dbReference type="AlphaFoldDB" id="M0DXW8"/>